<evidence type="ECO:0000256" key="1">
    <source>
        <dbReference type="SAM" id="SignalP"/>
    </source>
</evidence>
<dbReference type="Proteomes" id="UP000766336">
    <property type="component" value="Unassembled WGS sequence"/>
</dbReference>
<dbReference type="PROSITE" id="PS51318">
    <property type="entry name" value="TAT"/>
    <property type="match status" value="1"/>
</dbReference>
<organism evidence="3 4">
    <name type="scientific">Roseococcus pinisoli</name>
    <dbReference type="NCBI Taxonomy" id="2835040"/>
    <lineage>
        <taxon>Bacteria</taxon>
        <taxon>Pseudomonadati</taxon>
        <taxon>Pseudomonadota</taxon>
        <taxon>Alphaproteobacteria</taxon>
        <taxon>Acetobacterales</taxon>
        <taxon>Roseomonadaceae</taxon>
        <taxon>Roseococcus</taxon>
    </lineage>
</organism>
<evidence type="ECO:0000259" key="2">
    <source>
        <dbReference type="Pfam" id="PF00174"/>
    </source>
</evidence>
<dbReference type="PANTHER" id="PTHR43032">
    <property type="entry name" value="PROTEIN-METHIONINE-SULFOXIDE REDUCTASE"/>
    <property type="match status" value="1"/>
</dbReference>
<dbReference type="SUPFAM" id="SSF56524">
    <property type="entry name" value="Oxidoreductase molybdopterin-binding domain"/>
    <property type="match status" value="1"/>
</dbReference>
<sequence length="317" mass="35246">MLVRSRRGYEIADHQVTPEALVLGRRALLGAGAALLPAALAAPAMAQGATASPPLPAAQANARYVPGRDLTSEREATTYNNFYEFGSTKSIAREAARMPLRPWTIKVEGMVGKPREFDLDELIRLMPIEERTYRLRCVEGWSMVIPWTGFPLAELVKLVEPTASARFIAFQTAAIPSVMPGLRQSWYPWPHTEGCTVAEAMNEVAFLAVGNYGKPLQGANGAPIRVLFPWKYGFKSGKSIVRMTFTDRQPATFWNTIQPAEYGFWANVNPQVAHPRWSQATERVIGTGDRVPTQLFNGYGEFVSGLYTNLQRERLWA</sequence>
<name>A0ABS5QFJ6_9PROT</name>
<dbReference type="InterPro" id="IPR000572">
    <property type="entry name" value="OxRdtase_Mopterin-bd_dom"/>
</dbReference>
<keyword evidence="4" id="KW-1185">Reference proteome</keyword>
<dbReference type="NCBIfam" id="NF003767">
    <property type="entry name" value="PRK05363.1"/>
    <property type="match status" value="1"/>
</dbReference>
<gene>
    <name evidence="3" type="primary">msrP</name>
    <name evidence="3" type="ORF">KHU32_14105</name>
</gene>
<dbReference type="GO" id="GO:0016491">
    <property type="term" value="F:oxidoreductase activity"/>
    <property type="evidence" value="ECO:0007669"/>
    <property type="project" value="UniProtKB-KW"/>
</dbReference>
<protein>
    <submittedName>
        <fullName evidence="3">Protein-methionine-sulfoxide reductase catalytic subunit MsrP</fullName>
        <ecNumber evidence="3">1.8.5.-</ecNumber>
    </submittedName>
</protein>
<evidence type="ECO:0000313" key="4">
    <source>
        <dbReference type="Proteomes" id="UP000766336"/>
    </source>
</evidence>
<dbReference type="Pfam" id="PF00174">
    <property type="entry name" value="Oxidored_molyb"/>
    <property type="match status" value="1"/>
</dbReference>
<comment type="caution">
    <text evidence="3">The sequence shown here is derived from an EMBL/GenBank/DDBJ whole genome shotgun (WGS) entry which is preliminary data.</text>
</comment>
<reference evidence="3 4" key="1">
    <citation type="submission" date="2021-05" db="EMBL/GenBank/DDBJ databases">
        <title>Roseococcus sp. XZZS9, whole genome shotgun sequencing project.</title>
        <authorList>
            <person name="Zhao G."/>
            <person name="Shen L."/>
        </authorList>
    </citation>
    <scope>NUCLEOTIDE SEQUENCE [LARGE SCALE GENOMIC DNA]</scope>
    <source>
        <strain evidence="3 4">XZZS9</strain>
    </source>
</reference>
<accession>A0ABS5QFJ6</accession>
<dbReference type="Gene3D" id="3.90.420.10">
    <property type="entry name" value="Oxidoreductase, molybdopterin-binding domain"/>
    <property type="match status" value="1"/>
</dbReference>
<dbReference type="InterPro" id="IPR006311">
    <property type="entry name" value="TAT_signal"/>
</dbReference>
<evidence type="ECO:0000313" key="3">
    <source>
        <dbReference type="EMBL" id="MBS7812081.1"/>
    </source>
</evidence>
<keyword evidence="3" id="KW-0560">Oxidoreductase</keyword>
<dbReference type="InterPro" id="IPR036374">
    <property type="entry name" value="OxRdtase_Mopterin-bd_sf"/>
</dbReference>
<feature type="signal peptide" evidence="1">
    <location>
        <begin position="1"/>
        <end position="46"/>
    </location>
</feature>
<dbReference type="PANTHER" id="PTHR43032:SF3">
    <property type="entry name" value="PROTEIN-METHIONINE-SULFOXIDE REDUCTASE CATALYTIC SUBUNIT MSRP"/>
    <property type="match status" value="1"/>
</dbReference>
<feature type="chain" id="PRO_5047487738" evidence="1">
    <location>
        <begin position="47"/>
        <end position="317"/>
    </location>
</feature>
<dbReference type="EMBL" id="JAHCDA010000002">
    <property type="protein sequence ID" value="MBS7812081.1"/>
    <property type="molecule type" value="Genomic_DNA"/>
</dbReference>
<proteinExistence type="predicted"/>
<feature type="domain" description="Oxidoreductase molybdopterin-binding" evidence="2">
    <location>
        <begin position="101"/>
        <end position="254"/>
    </location>
</feature>
<dbReference type="EC" id="1.8.5.-" evidence="3"/>
<keyword evidence="1" id="KW-0732">Signal</keyword>
<dbReference type="RefSeq" id="WP_213670717.1">
    <property type="nucleotide sequence ID" value="NZ_JAHCDA010000002.1"/>
</dbReference>